<feature type="transmembrane region" description="Helical" evidence="1">
    <location>
        <begin position="107"/>
        <end position="126"/>
    </location>
</feature>
<feature type="non-terminal residue" evidence="2">
    <location>
        <position position="171"/>
    </location>
</feature>
<feature type="transmembrane region" description="Helical" evidence="1">
    <location>
        <begin position="64"/>
        <end position="86"/>
    </location>
</feature>
<keyword evidence="3" id="KW-1185">Reference proteome</keyword>
<reference evidence="2 3" key="1">
    <citation type="submission" date="2019-01" db="EMBL/GenBank/DDBJ databases">
        <title>A draft genome assembly of the solar-powered sea slug Elysia chlorotica.</title>
        <authorList>
            <person name="Cai H."/>
            <person name="Li Q."/>
            <person name="Fang X."/>
            <person name="Li J."/>
            <person name="Curtis N.E."/>
            <person name="Altenburger A."/>
            <person name="Shibata T."/>
            <person name="Feng M."/>
            <person name="Maeda T."/>
            <person name="Schwartz J.A."/>
            <person name="Shigenobu S."/>
            <person name="Lundholm N."/>
            <person name="Nishiyama T."/>
            <person name="Yang H."/>
            <person name="Hasebe M."/>
            <person name="Li S."/>
            <person name="Pierce S.K."/>
            <person name="Wang J."/>
        </authorList>
    </citation>
    <scope>NUCLEOTIDE SEQUENCE [LARGE SCALE GENOMIC DNA]</scope>
    <source>
        <strain evidence="2">EC2010</strain>
        <tissue evidence="2">Whole organism of an adult</tissue>
    </source>
</reference>
<keyword evidence="1" id="KW-0812">Transmembrane</keyword>
<evidence type="ECO:0000313" key="3">
    <source>
        <dbReference type="Proteomes" id="UP000271974"/>
    </source>
</evidence>
<keyword evidence="1" id="KW-1133">Transmembrane helix</keyword>
<evidence type="ECO:0000313" key="2">
    <source>
        <dbReference type="EMBL" id="RUS83669.1"/>
    </source>
</evidence>
<proteinExistence type="predicted"/>
<feature type="transmembrane region" description="Helical" evidence="1">
    <location>
        <begin position="132"/>
        <end position="153"/>
    </location>
</feature>
<evidence type="ECO:0000256" key="1">
    <source>
        <dbReference type="SAM" id="Phobius"/>
    </source>
</evidence>
<sequence length="171" mass="19465">MILAQQDFTYPASSLLLLSGYFLYFTGIVWPAWRAEMGYVYGLWVRCDRGVCIQYVTGFNHYLVLVRGAMMLGLLFLTGAVICLLTEMSLKRWMRRSSRRRKHLARLGQIIAALGLGFYGYRTVFINHRYPVFLWGVAFTGIGMILCQLSSILRAMGPIKSWGRGLCCMAP</sequence>
<comment type="caution">
    <text evidence="2">The sequence shown here is derived from an EMBL/GenBank/DDBJ whole genome shotgun (WGS) entry which is preliminary data.</text>
</comment>
<dbReference type="AlphaFoldDB" id="A0A3S1BHC2"/>
<dbReference type="OrthoDB" id="6153463at2759"/>
<organism evidence="2 3">
    <name type="scientific">Elysia chlorotica</name>
    <name type="common">Eastern emerald elysia</name>
    <name type="synonym">Sea slug</name>
    <dbReference type="NCBI Taxonomy" id="188477"/>
    <lineage>
        <taxon>Eukaryota</taxon>
        <taxon>Metazoa</taxon>
        <taxon>Spiralia</taxon>
        <taxon>Lophotrochozoa</taxon>
        <taxon>Mollusca</taxon>
        <taxon>Gastropoda</taxon>
        <taxon>Heterobranchia</taxon>
        <taxon>Euthyneura</taxon>
        <taxon>Panpulmonata</taxon>
        <taxon>Sacoglossa</taxon>
        <taxon>Placobranchoidea</taxon>
        <taxon>Plakobranchidae</taxon>
        <taxon>Elysia</taxon>
    </lineage>
</organism>
<accession>A0A3S1BHC2</accession>
<dbReference type="Proteomes" id="UP000271974">
    <property type="component" value="Unassembled WGS sequence"/>
</dbReference>
<dbReference type="EMBL" id="RQTK01000235">
    <property type="protein sequence ID" value="RUS83669.1"/>
    <property type="molecule type" value="Genomic_DNA"/>
</dbReference>
<gene>
    <name evidence="2" type="ORF">EGW08_008575</name>
</gene>
<feature type="transmembrane region" description="Helical" evidence="1">
    <location>
        <begin position="12"/>
        <end position="33"/>
    </location>
</feature>
<name>A0A3S1BHC2_ELYCH</name>
<protein>
    <submittedName>
        <fullName evidence="2">Uncharacterized protein</fullName>
    </submittedName>
</protein>
<keyword evidence="1" id="KW-0472">Membrane</keyword>